<dbReference type="OMA" id="MVYEEFH"/>
<dbReference type="EnsemblMetazoa" id="G26995.1">
    <property type="protein sequence ID" value="G26995.1:cds"/>
    <property type="gene ID" value="G26995"/>
</dbReference>
<keyword evidence="3" id="KW-1185">Reference proteome</keyword>
<evidence type="ECO:0000313" key="2">
    <source>
        <dbReference type="EnsemblMetazoa" id="G26995.1:cds"/>
    </source>
</evidence>
<proteinExistence type="predicted"/>
<dbReference type="Pfam" id="PF17662">
    <property type="entry name" value="DUF5524"/>
    <property type="match status" value="1"/>
</dbReference>
<name>A0A8W8LD01_MAGGI</name>
<protein>
    <submittedName>
        <fullName evidence="2">Uncharacterized protein</fullName>
    </submittedName>
</protein>
<reference evidence="2" key="1">
    <citation type="submission" date="2022-08" db="UniProtKB">
        <authorList>
            <consortium name="EnsemblMetazoa"/>
        </authorList>
    </citation>
    <scope>IDENTIFICATION</scope>
    <source>
        <strain evidence="2">05x7-T-G4-1.051#20</strain>
    </source>
</reference>
<dbReference type="EnsemblMetazoa" id="G26995.2">
    <property type="protein sequence ID" value="G26995.2:cds"/>
    <property type="gene ID" value="G26995"/>
</dbReference>
<dbReference type="InterPro" id="IPR040247">
    <property type="entry name" value="DUF5524"/>
</dbReference>
<accession>A0A8W8LD01</accession>
<dbReference type="OrthoDB" id="10012494at2759"/>
<organism evidence="2 3">
    <name type="scientific">Magallana gigas</name>
    <name type="common">Pacific oyster</name>
    <name type="synonym">Crassostrea gigas</name>
    <dbReference type="NCBI Taxonomy" id="29159"/>
    <lineage>
        <taxon>Eukaryota</taxon>
        <taxon>Metazoa</taxon>
        <taxon>Spiralia</taxon>
        <taxon>Lophotrochozoa</taxon>
        <taxon>Mollusca</taxon>
        <taxon>Bivalvia</taxon>
        <taxon>Autobranchia</taxon>
        <taxon>Pteriomorphia</taxon>
        <taxon>Ostreida</taxon>
        <taxon>Ostreoidea</taxon>
        <taxon>Ostreidae</taxon>
        <taxon>Magallana</taxon>
    </lineage>
</organism>
<dbReference type="AlphaFoldDB" id="A0A8W8LD01"/>
<dbReference type="Proteomes" id="UP000005408">
    <property type="component" value="Unassembled WGS sequence"/>
</dbReference>
<sequence length="355" mass="40826">MATNKNIKECGWFYHAPAKRQDPKSEPVLVPAASQIPGLNSDLPPEDDIQRSLFRDTDTKYVRLAKSGGRQNLLQFKENPDMRKREPKAYPRNEWFYLEDNRLEEEEGKTASDPYQFTVPEYMYHEVFNPDAQTDAYERPRRALYGFDNVSAFEREGKGVTDKTVKLPEVIKPGYGVRSGKPLRMKKQPPAPAGVKTVQQVSAAKMVDDGRPRLKYLPMPEASDKTEKAKMSKLLSYTYDKEWHDEVRKWEYKQDRLREKHKQMIAAQGPQNQEPLVSEYNTTIGKSRPPAYQPQKRGYTGGSGHQSNRSTITSTTNSKRGERMPEKELFKMSKFKNVQSRVDQTMPKAMVAATH</sequence>
<dbReference type="PANTHER" id="PTHR31097">
    <property type="entry name" value="SI:DKEY-276J7.1"/>
    <property type="match status" value="1"/>
</dbReference>
<evidence type="ECO:0000313" key="3">
    <source>
        <dbReference type="Proteomes" id="UP000005408"/>
    </source>
</evidence>
<dbReference type="PANTHER" id="PTHR31097:SF2">
    <property type="entry name" value="CHROMOSOME 7 OPEN READING FRAME 57"/>
    <property type="match status" value="1"/>
</dbReference>
<feature type="region of interest" description="Disordered" evidence="1">
    <location>
        <begin position="282"/>
        <end position="327"/>
    </location>
</feature>
<evidence type="ECO:0000256" key="1">
    <source>
        <dbReference type="SAM" id="MobiDB-lite"/>
    </source>
</evidence>
<feature type="compositionally biased region" description="Low complexity" evidence="1">
    <location>
        <begin position="307"/>
        <end position="318"/>
    </location>
</feature>